<dbReference type="EMBL" id="CP036264">
    <property type="protein sequence ID" value="QEF97190.1"/>
    <property type="molecule type" value="Genomic_DNA"/>
</dbReference>
<sequence length="75" mass="8731">MSNSNNRRHNSQKSAALCAYFPEKLRQKLSEDLQLFGTAIRLDELQLLEWMHLGWVYRLASGHAPQSERMVNESQ</sequence>
<keyword evidence="2" id="KW-1185">Reference proteome</keyword>
<name>A0A5B9MAU9_9BACT</name>
<protein>
    <submittedName>
        <fullName evidence="1">Uncharacterized protein</fullName>
    </submittedName>
</protein>
<evidence type="ECO:0000313" key="1">
    <source>
        <dbReference type="EMBL" id="QEF97190.1"/>
    </source>
</evidence>
<dbReference type="RefSeq" id="WP_147866905.1">
    <property type="nucleotide sequence ID" value="NZ_CP036264.1"/>
</dbReference>
<dbReference type="AlphaFoldDB" id="A0A5B9MAU9"/>
<proteinExistence type="predicted"/>
<dbReference type="Proteomes" id="UP000321353">
    <property type="component" value="Chromosome"/>
</dbReference>
<accession>A0A5B9MAU9</accession>
<evidence type="ECO:0000313" key="2">
    <source>
        <dbReference type="Proteomes" id="UP000321353"/>
    </source>
</evidence>
<reference evidence="1 2" key="1">
    <citation type="submission" date="2019-02" db="EMBL/GenBank/DDBJ databases">
        <title>Planctomycetal bacteria perform biofilm scaping via a novel small molecule.</title>
        <authorList>
            <person name="Jeske O."/>
            <person name="Boedeker C."/>
            <person name="Wiegand S."/>
            <person name="Breitling P."/>
            <person name="Kallscheuer N."/>
            <person name="Jogler M."/>
            <person name="Rohde M."/>
            <person name="Petersen J."/>
            <person name="Medema M.H."/>
            <person name="Surup F."/>
            <person name="Jogler C."/>
        </authorList>
    </citation>
    <scope>NUCLEOTIDE SEQUENCE [LARGE SCALE GENOMIC DNA]</scope>
    <source>
        <strain evidence="1 2">Mal15</strain>
    </source>
</reference>
<gene>
    <name evidence="1" type="ORF">Mal15_12280</name>
</gene>
<dbReference type="KEGG" id="smam:Mal15_12280"/>
<organism evidence="1 2">
    <name type="scientific">Stieleria maiorica</name>
    <dbReference type="NCBI Taxonomy" id="2795974"/>
    <lineage>
        <taxon>Bacteria</taxon>
        <taxon>Pseudomonadati</taxon>
        <taxon>Planctomycetota</taxon>
        <taxon>Planctomycetia</taxon>
        <taxon>Pirellulales</taxon>
        <taxon>Pirellulaceae</taxon>
        <taxon>Stieleria</taxon>
    </lineage>
</organism>